<protein>
    <recommendedName>
        <fullName evidence="5">MYND-type domain-containing protein</fullName>
    </recommendedName>
</protein>
<name>A0A9D4THR0_CHLVU</name>
<evidence type="ECO:0000259" key="5">
    <source>
        <dbReference type="PROSITE" id="PS50865"/>
    </source>
</evidence>
<dbReference type="GO" id="GO:0008270">
    <property type="term" value="F:zinc ion binding"/>
    <property type="evidence" value="ECO:0007669"/>
    <property type="project" value="UniProtKB-KW"/>
</dbReference>
<accession>A0A9D4THR0</accession>
<dbReference type="OrthoDB" id="3174329at2759"/>
<evidence type="ECO:0000256" key="3">
    <source>
        <dbReference type="ARBA" id="ARBA00022833"/>
    </source>
</evidence>
<feature type="domain" description="MYND-type" evidence="5">
    <location>
        <begin position="665"/>
        <end position="714"/>
    </location>
</feature>
<reference evidence="6" key="2">
    <citation type="submission" date="2020-11" db="EMBL/GenBank/DDBJ databases">
        <authorList>
            <person name="Cecchin M."/>
            <person name="Marcolungo L."/>
            <person name="Rossato M."/>
            <person name="Girolomoni L."/>
            <person name="Cosentino E."/>
            <person name="Cuine S."/>
            <person name="Li-Beisson Y."/>
            <person name="Delledonne M."/>
            <person name="Ballottari M."/>
        </authorList>
    </citation>
    <scope>NUCLEOTIDE SEQUENCE</scope>
    <source>
        <strain evidence="6">211/11P</strain>
        <tissue evidence="6">Whole cell</tissue>
    </source>
</reference>
<comment type="caution">
    <text evidence="6">The sequence shown here is derived from an EMBL/GenBank/DDBJ whole genome shotgun (WGS) entry which is preliminary data.</text>
</comment>
<evidence type="ECO:0000313" key="7">
    <source>
        <dbReference type="Proteomes" id="UP001055712"/>
    </source>
</evidence>
<evidence type="ECO:0000256" key="4">
    <source>
        <dbReference type="PROSITE-ProRule" id="PRU00134"/>
    </source>
</evidence>
<dbReference type="SUPFAM" id="SSF144232">
    <property type="entry name" value="HIT/MYND zinc finger-like"/>
    <property type="match status" value="1"/>
</dbReference>
<gene>
    <name evidence="6" type="ORF">D9Q98_007850</name>
</gene>
<proteinExistence type="predicted"/>
<dbReference type="EMBL" id="SIDB01000011">
    <property type="protein sequence ID" value="KAI3425877.1"/>
    <property type="molecule type" value="Genomic_DNA"/>
</dbReference>
<dbReference type="Proteomes" id="UP001055712">
    <property type="component" value="Unassembled WGS sequence"/>
</dbReference>
<organism evidence="6 7">
    <name type="scientific">Chlorella vulgaris</name>
    <name type="common">Green alga</name>
    <dbReference type="NCBI Taxonomy" id="3077"/>
    <lineage>
        <taxon>Eukaryota</taxon>
        <taxon>Viridiplantae</taxon>
        <taxon>Chlorophyta</taxon>
        <taxon>core chlorophytes</taxon>
        <taxon>Trebouxiophyceae</taxon>
        <taxon>Chlorellales</taxon>
        <taxon>Chlorellaceae</taxon>
        <taxon>Chlorella clade</taxon>
        <taxon>Chlorella</taxon>
    </lineage>
</organism>
<evidence type="ECO:0000313" key="6">
    <source>
        <dbReference type="EMBL" id="KAI3425877.1"/>
    </source>
</evidence>
<dbReference type="AlphaFoldDB" id="A0A9D4THR0"/>
<keyword evidence="7" id="KW-1185">Reference proteome</keyword>
<dbReference type="InterPro" id="IPR002893">
    <property type="entry name" value="Znf_MYND"/>
</dbReference>
<dbReference type="Pfam" id="PF01753">
    <property type="entry name" value="zf-MYND"/>
    <property type="match status" value="1"/>
</dbReference>
<dbReference type="Gene3D" id="6.10.140.2220">
    <property type="match status" value="1"/>
</dbReference>
<keyword evidence="3" id="KW-0862">Zinc</keyword>
<reference evidence="6" key="1">
    <citation type="journal article" date="2019" name="Plant J.">
        <title>Chlorella vulgaris genome assembly and annotation reveals the molecular basis for metabolic acclimation to high light conditions.</title>
        <authorList>
            <person name="Cecchin M."/>
            <person name="Marcolungo L."/>
            <person name="Rossato M."/>
            <person name="Girolomoni L."/>
            <person name="Cosentino E."/>
            <person name="Cuine S."/>
            <person name="Li-Beisson Y."/>
            <person name="Delledonne M."/>
            <person name="Ballottari M."/>
        </authorList>
    </citation>
    <scope>NUCLEOTIDE SEQUENCE</scope>
    <source>
        <strain evidence="6">211/11P</strain>
    </source>
</reference>
<dbReference type="PROSITE" id="PS50865">
    <property type="entry name" value="ZF_MYND_2"/>
    <property type="match status" value="1"/>
</dbReference>
<keyword evidence="2 4" id="KW-0863">Zinc-finger</keyword>
<evidence type="ECO:0000256" key="2">
    <source>
        <dbReference type="ARBA" id="ARBA00022771"/>
    </source>
</evidence>
<sequence length="730" mass="76811">MLSFVNAETVAALDRATQAGARQLAALGTQMADNLRNGGIAASRSVVDRFAAACSLCQLLHALAAHYDLPEARQALLGCITLPLECGLVLMARPNASTSDVEGAQLETGVLLKQACLLMVLMEQATKGEACFQRFVALAAPERVRAWLSAAVTRALAMQGRSFSRGPSLTLQRRLVGIASMICMHQVFEPYSAALQRDSAAQRGLVQLLLSHLHADSVALQLPADRQPCDLTWDTVTLSAHLLVSVQLADAFEQELASPGSFHISSSAQRALQTTAQLFLVAPVRCSDALTLTKLGPLWIGLTLLLGTVCLVCNEVLRRQSGQDRAAAGDAQRQQILQQLLPVLPQLPRGLRLVAEHETLAADQPNFSPFVEEVLNQCANILAVIDTCLAAPAGPAGGGGLSRRFAVSSLADVSVCCAASSALLLAVPPMAALADQQQQRVEGERAGPTGDAQLTRQVFMFVGKCAASTLHFSCGLGSGGSWSAADCTAAAEALWQVHTALCRWFYSSAADFLATRDAVKQMMGCMHVCMHSAARISTAGGLVETSSGAEPPFCYSKVPRHLLAMSVAQAEAVLVAGSCPALEDDEDERLAPELLLAVQFGPPALASSPPVQQALVQVAEMLAVAADDVVAAARRGHVLTLLRREPQPGDGLVLAQASAIRSCAYLRCANLAGEGGPAAKQGAGSLRCSKCRVAWYCGTACSHADWRAGHRRVCRALGTARVAEHEGGGM</sequence>
<keyword evidence="1" id="KW-0479">Metal-binding</keyword>
<evidence type="ECO:0000256" key="1">
    <source>
        <dbReference type="ARBA" id="ARBA00022723"/>
    </source>
</evidence>